<proteinExistence type="predicted"/>
<dbReference type="Proteomes" id="UP001164250">
    <property type="component" value="Chromosome 11"/>
</dbReference>
<comment type="caution">
    <text evidence="1">The sequence shown here is derived from an EMBL/GenBank/DDBJ whole genome shotgun (WGS) entry which is preliminary data.</text>
</comment>
<reference evidence="2" key="1">
    <citation type="journal article" date="2023" name="G3 (Bethesda)">
        <title>Genome assembly and association tests identify interacting loci associated with vigor, precocity, and sex in interspecific pistachio rootstocks.</title>
        <authorList>
            <person name="Palmer W."/>
            <person name="Jacygrad E."/>
            <person name="Sagayaradj S."/>
            <person name="Cavanaugh K."/>
            <person name="Han R."/>
            <person name="Bertier L."/>
            <person name="Beede B."/>
            <person name="Kafkas S."/>
            <person name="Golino D."/>
            <person name="Preece J."/>
            <person name="Michelmore R."/>
        </authorList>
    </citation>
    <scope>NUCLEOTIDE SEQUENCE [LARGE SCALE GENOMIC DNA]</scope>
</reference>
<protein>
    <submittedName>
        <fullName evidence="1">Uncharacterized protein</fullName>
    </submittedName>
</protein>
<evidence type="ECO:0000313" key="1">
    <source>
        <dbReference type="EMBL" id="KAJ0084604.1"/>
    </source>
</evidence>
<evidence type="ECO:0000313" key="2">
    <source>
        <dbReference type="Proteomes" id="UP001164250"/>
    </source>
</evidence>
<name>A0ACC1AAR4_9ROSI</name>
<accession>A0ACC1AAR4</accession>
<gene>
    <name evidence="1" type="ORF">Patl1_29568</name>
</gene>
<dbReference type="EMBL" id="CM047907">
    <property type="protein sequence ID" value="KAJ0084604.1"/>
    <property type="molecule type" value="Genomic_DNA"/>
</dbReference>
<keyword evidence="2" id="KW-1185">Reference proteome</keyword>
<sequence>MQKLSDDSAKRFESLEKSLENIDHQPPLPNPTIPPVKKILWEEIQKRREKGLCFSCNERFTPGHRCAIKQLFVFDAGNGGEYDSMAEKPAVEQTEEEESDVDPQISLHALTGYIGPHTMRVAGRIGYRRVLVLIDSGSTHNFID</sequence>
<organism evidence="1 2">
    <name type="scientific">Pistacia atlantica</name>
    <dbReference type="NCBI Taxonomy" id="434234"/>
    <lineage>
        <taxon>Eukaryota</taxon>
        <taxon>Viridiplantae</taxon>
        <taxon>Streptophyta</taxon>
        <taxon>Embryophyta</taxon>
        <taxon>Tracheophyta</taxon>
        <taxon>Spermatophyta</taxon>
        <taxon>Magnoliopsida</taxon>
        <taxon>eudicotyledons</taxon>
        <taxon>Gunneridae</taxon>
        <taxon>Pentapetalae</taxon>
        <taxon>rosids</taxon>
        <taxon>malvids</taxon>
        <taxon>Sapindales</taxon>
        <taxon>Anacardiaceae</taxon>
        <taxon>Pistacia</taxon>
    </lineage>
</organism>